<evidence type="ECO:0000256" key="1">
    <source>
        <dbReference type="SAM" id="MobiDB-lite"/>
    </source>
</evidence>
<evidence type="ECO:0000313" key="3">
    <source>
        <dbReference type="Proteomes" id="UP000018817"/>
    </source>
</evidence>
<proteinExistence type="predicted"/>
<dbReference type="RefSeq" id="XP_008913574.1">
    <property type="nucleotide sequence ID" value="XM_008915326.1"/>
</dbReference>
<reference evidence="2 3" key="2">
    <citation type="submission" date="2013-11" db="EMBL/GenBank/DDBJ databases">
        <title>The Genome Sequence of Phytophthora parasitica INRA-310.</title>
        <authorList>
            <consortium name="The Broad Institute Genomics Platform"/>
            <person name="Russ C."/>
            <person name="Tyler B."/>
            <person name="Panabieres F."/>
            <person name="Shan W."/>
            <person name="Tripathy S."/>
            <person name="Grunwald N."/>
            <person name="Machado M."/>
            <person name="Johnson C.S."/>
            <person name="Arredondo F."/>
            <person name="Hong C."/>
            <person name="Coffey M."/>
            <person name="Young S.K."/>
            <person name="Zeng Q."/>
            <person name="Gargeya S."/>
            <person name="Fitzgerald M."/>
            <person name="Abouelleil A."/>
            <person name="Alvarado L."/>
            <person name="Chapman S.B."/>
            <person name="Gainer-Dewar J."/>
            <person name="Goldberg J."/>
            <person name="Griggs A."/>
            <person name="Gujja S."/>
            <person name="Hansen M."/>
            <person name="Howarth C."/>
            <person name="Imamovic A."/>
            <person name="Ireland A."/>
            <person name="Larimer J."/>
            <person name="McCowan C."/>
            <person name="Murphy C."/>
            <person name="Pearson M."/>
            <person name="Poon T.W."/>
            <person name="Priest M."/>
            <person name="Roberts A."/>
            <person name="Saif S."/>
            <person name="Shea T."/>
            <person name="Sykes S."/>
            <person name="Wortman J."/>
            <person name="Nusbaum C."/>
            <person name="Birren B."/>
        </authorList>
    </citation>
    <scope>NUCLEOTIDE SEQUENCE [LARGE SCALE GENOMIC DNA]</scope>
    <source>
        <strain evidence="2 3">INRA-310</strain>
    </source>
</reference>
<dbReference type="GeneID" id="20192721"/>
<reference evidence="3" key="1">
    <citation type="submission" date="2011-12" db="EMBL/GenBank/DDBJ databases">
        <authorList>
            <consortium name="The Broad Institute Genome Sequencing Platform"/>
            <person name="Russ C."/>
            <person name="Tyler B."/>
            <person name="Panabieres F."/>
            <person name="Shan W."/>
            <person name="Tripathy S."/>
            <person name="Grunwald N."/>
            <person name="Machado M."/>
            <person name="Young S.K."/>
            <person name="Zeng Q."/>
            <person name="Gargeya S."/>
            <person name="Fitzgerald M."/>
            <person name="Haas B."/>
            <person name="Abouelleil A."/>
            <person name="Alvarado L."/>
            <person name="Arachchi H.M."/>
            <person name="Berlin A."/>
            <person name="Chapman S.B."/>
            <person name="Gearin G."/>
            <person name="Goldberg J."/>
            <person name="Griggs A."/>
            <person name="Gujja S."/>
            <person name="Hansen M."/>
            <person name="Heiman D."/>
            <person name="Howarth C."/>
            <person name="Larimer J."/>
            <person name="Lui A."/>
            <person name="MacDonald P.J.P."/>
            <person name="McCowen C."/>
            <person name="Montmayeur A."/>
            <person name="Murphy C."/>
            <person name="Neiman D."/>
            <person name="Pearson M."/>
            <person name="Priest M."/>
            <person name="Roberts A."/>
            <person name="Saif S."/>
            <person name="Shea T."/>
            <person name="Sisk P."/>
            <person name="Stolte C."/>
            <person name="Sykes S."/>
            <person name="Wortman J."/>
            <person name="Nusbaum C."/>
            <person name="Birren B."/>
        </authorList>
    </citation>
    <scope>NUCLEOTIDE SEQUENCE [LARGE SCALE GENOMIC DNA]</scope>
    <source>
        <strain evidence="3">INRA-310</strain>
    </source>
</reference>
<dbReference type="Proteomes" id="UP000018817">
    <property type="component" value="Unassembled WGS sequence"/>
</dbReference>
<feature type="compositionally biased region" description="Basic residues" evidence="1">
    <location>
        <begin position="29"/>
        <end position="38"/>
    </location>
</feature>
<protein>
    <submittedName>
        <fullName evidence="2">Uncharacterized protein</fullName>
    </submittedName>
</protein>
<name>W2PL84_PHYN3</name>
<sequence>MPRRSPRGNLRDERRRWKRPSASSEARVRWNRRQKTQRKPGLISSRRS</sequence>
<dbReference type="VEuPathDB" id="FungiDB:PPTG_24122"/>
<dbReference type="EMBL" id="KI669630">
    <property type="protein sequence ID" value="ETN01019.1"/>
    <property type="molecule type" value="Genomic_DNA"/>
</dbReference>
<organism evidence="2 3">
    <name type="scientific">Phytophthora nicotianae (strain INRA-310)</name>
    <name type="common">Phytophthora parasitica</name>
    <dbReference type="NCBI Taxonomy" id="761204"/>
    <lineage>
        <taxon>Eukaryota</taxon>
        <taxon>Sar</taxon>
        <taxon>Stramenopiles</taxon>
        <taxon>Oomycota</taxon>
        <taxon>Peronosporomycetes</taxon>
        <taxon>Peronosporales</taxon>
        <taxon>Peronosporaceae</taxon>
        <taxon>Phytophthora</taxon>
    </lineage>
</organism>
<accession>W2PL84</accession>
<evidence type="ECO:0000313" key="2">
    <source>
        <dbReference type="EMBL" id="ETN01019.1"/>
    </source>
</evidence>
<feature type="region of interest" description="Disordered" evidence="1">
    <location>
        <begin position="1"/>
        <end position="48"/>
    </location>
</feature>
<dbReference type="AlphaFoldDB" id="W2PL84"/>
<gene>
    <name evidence="2" type="ORF">PPTG_24122</name>
</gene>